<dbReference type="InterPro" id="IPR027417">
    <property type="entry name" value="P-loop_NTPase"/>
</dbReference>
<keyword evidence="1" id="KW-0808">Transferase</keyword>
<organism evidence="3 4">
    <name type="scientific">Dyella japonica A8</name>
    <dbReference type="NCBI Taxonomy" id="1217721"/>
    <lineage>
        <taxon>Bacteria</taxon>
        <taxon>Pseudomonadati</taxon>
        <taxon>Pseudomonadota</taxon>
        <taxon>Gammaproteobacteria</taxon>
        <taxon>Lysobacterales</taxon>
        <taxon>Rhodanobacteraceae</taxon>
        <taxon>Dyella</taxon>
    </lineage>
</organism>
<dbReference type="GO" id="GO:0008476">
    <property type="term" value="F:protein-tyrosine sulfotransferase activity"/>
    <property type="evidence" value="ECO:0007669"/>
    <property type="project" value="InterPro"/>
</dbReference>
<evidence type="ECO:0000256" key="2">
    <source>
        <dbReference type="PROSITE-ProRule" id="PRU00339"/>
    </source>
</evidence>
<dbReference type="PANTHER" id="PTHR12788">
    <property type="entry name" value="PROTEIN-TYROSINE SULFOTRANSFERASE 2"/>
    <property type="match status" value="1"/>
</dbReference>
<dbReference type="InterPro" id="IPR019734">
    <property type="entry name" value="TPR_rpt"/>
</dbReference>
<dbReference type="Pfam" id="PF13469">
    <property type="entry name" value="Sulfotransfer_3"/>
    <property type="match status" value="1"/>
</dbReference>
<dbReference type="AlphaFoldDB" id="A0A075JYC1"/>
<reference evidence="3 4" key="1">
    <citation type="submission" date="2014-07" db="EMBL/GenBank/DDBJ databases">
        <title>Complete Genome Sequence of Dyella japonica Strain A8 Isolated from Malaysian Tropical Soil.</title>
        <authorList>
            <person name="Hui R.K.H."/>
            <person name="Chen J.-W."/>
            <person name="Chan K.-G."/>
            <person name="Leung F.C.C."/>
        </authorList>
    </citation>
    <scope>NUCLEOTIDE SEQUENCE [LARGE SCALE GENOMIC DNA]</scope>
    <source>
        <strain evidence="3 4">A8</strain>
    </source>
</reference>
<dbReference type="Gene3D" id="3.40.50.300">
    <property type="entry name" value="P-loop containing nucleotide triphosphate hydrolases"/>
    <property type="match status" value="1"/>
</dbReference>
<dbReference type="SUPFAM" id="SSF52540">
    <property type="entry name" value="P-loop containing nucleoside triphosphate hydrolases"/>
    <property type="match status" value="1"/>
</dbReference>
<evidence type="ECO:0000313" key="3">
    <source>
        <dbReference type="EMBL" id="AIF47071.1"/>
    </source>
</evidence>
<dbReference type="HOGENOM" id="CLU_017034_1_0_6"/>
<keyword evidence="2" id="KW-0802">TPR repeat</keyword>
<dbReference type="InterPro" id="IPR011990">
    <property type="entry name" value="TPR-like_helical_dom_sf"/>
</dbReference>
<dbReference type="InterPro" id="IPR026634">
    <property type="entry name" value="TPST-like"/>
</dbReference>
<feature type="repeat" description="TPR" evidence="2">
    <location>
        <begin position="280"/>
        <end position="313"/>
    </location>
</feature>
<gene>
    <name evidence="3" type="ORF">HY57_07205</name>
</gene>
<dbReference type="KEGG" id="dja:HY57_07205"/>
<protein>
    <submittedName>
        <fullName evidence="3">Uncharacterized protein</fullName>
    </submittedName>
</protein>
<dbReference type="OrthoDB" id="9766687at2"/>
<evidence type="ECO:0000256" key="1">
    <source>
        <dbReference type="ARBA" id="ARBA00022679"/>
    </source>
</evidence>
<keyword evidence="4" id="KW-1185">Reference proteome</keyword>
<dbReference type="Proteomes" id="UP000027987">
    <property type="component" value="Chromosome"/>
</dbReference>
<dbReference type="SUPFAM" id="SSF48452">
    <property type="entry name" value="TPR-like"/>
    <property type="match status" value="2"/>
</dbReference>
<name>A0A075JYC1_9GAMM</name>
<dbReference type="STRING" id="1217721.HY57_07205"/>
<dbReference type="PROSITE" id="PS50005">
    <property type="entry name" value="TPR"/>
    <property type="match status" value="1"/>
</dbReference>
<sequence>MRAPDDATGTLQQALQHTARLLQNQPALAAEQAAEILKVVPEHPAALHLLAAARSAQGDTQAAIDILTPLAQAQPTWSFAHADLGVALASAGRHHEAIESLRRAAALKADLPQVWRALADSLHAVGDHAAADAAYTQHVQHATHDPRLLAAAAALAENRLPDAETLLREQLKQAPTDVAALRMSAEVAARFGRHDEARQQLEHCLALAPSFDAARFNHALILHRSNQPEQALAEIDRLLSTEPAHAGYLNLKAAVLCRIGDYEPAIRIYGELVASDARHPRVWMSYGHALKTAGHADRAIEAYRRGLALEPSCGEIWWSLANLKTFRFGGDDLATMRQQYARHDLNEDDRLHLAFAIGKALEDAAEYEPSFQHYAQANALRRGQLRYHAEDTSARVRYIRQRYTHQFFDARAGMGSEARDPIFIVGLPRAGSTLIEQILSSHSQVEGTMELPEITSITRVLRERGEAESDAPYHDVLATLDAAALRDLGERYLAHTRIQRKTSAPLFIDKMPNNFMHIGLIHLMLPNARIIDARRHPLACCFSGFKQHFARGQSFSYSLEDIGRYYRDYVSLMAHYDAVLPGRIHRVVYERMVEDTEGEIRRLLDYCGLPFEASCLRFFQNDRPVRTASSEQVRQPIYREGVDHWRHYSPWLAPLEEVLGPVLGSYPDAPACEAT</sequence>
<evidence type="ECO:0000313" key="4">
    <source>
        <dbReference type="Proteomes" id="UP000027987"/>
    </source>
</evidence>
<dbReference type="Pfam" id="PF13428">
    <property type="entry name" value="TPR_14"/>
    <property type="match status" value="1"/>
</dbReference>
<dbReference type="PANTHER" id="PTHR12788:SF10">
    <property type="entry name" value="PROTEIN-TYROSINE SULFOTRANSFERASE"/>
    <property type="match status" value="1"/>
</dbReference>
<dbReference type="EMBL" id="CP008884">
    <property type="protein sequence ID" value="AIF47071.1"/>
    <property type="molecule type" value="Genomic_DNA"/>
</dbReference>
<dbReference type="Gene3D" id="1.25.40.10">
    <property type="entry name" value="Tetratricopeptide repeat domain"/>
    <property type="match status" value="3"/>
</dbReference>
<dbReference type="RefSeq" id="WP_019466342.1">
    <property type="nucleotide sequence ID" value="NZ_ALOY01000172.1"/>
</dbReference>
<dbReference type="Pfam" id="PF14559">
    <property type="entry name" value="TPR_19"/>
    <property type="match status" value="1"/>
</dbReference>
<dbReference type="SMART" id="SM00028">
    <property type="entry name" value="TPR"/>
    <property type="match status" value="7"/>
</dbReference>
<dbReference type="PATRIC" id="fig|1217721.7.peg.1498"/>
<accession>A0A075JYC1</accession>
<proteinExistence type="predicted"/>